<comment type="subcellular location">
    <subcellularLocation>
        <location evidence="1">Plastid</location>
    </subcellularLocation>
</comment>
<geneLocation type="plastid" evidence="9"/>
<dbReference type="NCBIfam" id="TIGR01050">
    <property type="entry name" value="rpsS_bact"/>
    <property type="match status" value="1"/>
</dbReference>
<dbReference type="GO" id="GO:0009536">
    <property type="term" value="C:plastid"/>
    <property type="evidence" value="ECO:0007669"/>
    <property type="project" value="UniProtKB-SubCell"/>
</dbReference>
<dbReference type="GO" id="GO:0003735">
    <property type="term" value="F:structural constituent of ribosome"/>
    <property type="evidence" value="ECO:0007669"/>
    <property type="project" value="InterPro"/>
</dbReference>
<keyword evidence="9" id="KW-0934">Plastid</keyword>
<dbReference type="PANTHER" id="PTHR11880">
    <property type="entry name" value="RIBOSOMAL PROTEIN S19P FAMILY MEMBER"/>
    <property type="match status" value="1"/>
</dbReference>
<dbReference type="InterPro" id="IPR005732">
    <property type="entry name" value="Ribosomal_uS19_bac-type"/>
</dbReference>
<comment type="similarity">
    <text evidence="2 8">Belongs to the universal ribosomal protein uS19 family.</text>
</comment>
<dbReference type="HAMAP" id="MF_00531">
    <property type="entry name" value="Ribosomal_uS19"/>
    <property type="match status" value="1"/>
</dbReference>
<dbReference type="InterPro" id="IPR020934">
    <property type="entry name" value="Ribosomal_uS19_CS"/>
</dbReference>
<dbReference type="Pfam" id="PF00203">
    <property type="entry name" value="Ribosomal_S19"/>
    <property type="match status" value="1"/>
</dbReference>
<dbReference type="PANTHER" id="PTHR11880:SF8">
    <property type="entry name" value="SMALL RIBOSOMAL SUBUNIT PROTEIN US19M"/>
    <property type="match status" value="1"/>
</dbReference>
<dbReference type="PROSITE" id="PS00323">
    <property type="entry name" value="RIBOSOMAL_S19"/>
    <property type="match status" value="1"/>
</dbReference>
<dbReference type="AlphaFoldDB" id="A0A109Y870"/>
<evidence type="ECO:0000256" key="3">
    <source>
        <dbReference type="ARBA" id="ARBA00022730"/>
    </source>
</evidence>
<keyword evidence="4" id="KW-0694">RNA-binding</keyword>
<evidence type="ECO:0000256" key="8">
    <source>
        <dbReference type="RuleBase" id="RU003485"/>
    </source>
</evidence>
<dbReference type="InterPro" id="IPR023575">
    <property type="entry name" value="Ribosomal_uS19_SF"/>
</dbReference>
<proteinExistence type="inferred from homology"/>
<dbReference type="GO" id="GO:0006412">
    <property type="term" value="P:translation"/>
    <property type="evidence" value="ECO:0007669"/>
    <property type="project" value="InterPro"/>
</dbReference>
<dbReference type="GO" id="GO:0019843">
    <property type="term" value="F:rRNA binding"/>
    <property type="evidence" value="ECO:0007669"/>
    <property type="project" value="UniProtKB-KW"/>
</dbReference>
<evidence type="ECO:0000256" key="7">
    <source>
        <dbReference type="ARBA" id="ARBA00035253"/>
    </source>
</evidence>
<dbReference type="PIRSF" id="PIRSF002144">
    <property type="entry name" value="Ribosomal_S19"/>
    <property type="match status" value="1"/>
</dbReference>
<sequence length="84" mass="9733">MKNVFIHNHILKKIKKTKGQENIIKTWSRSSNIIPTMVGHIFSIYNGKIHVPICITKLMIGHKIGEFVPTLKFLGHKEKKKKKD</sequence>
<dbReference type="SUPFAM" id="SSF54570">
    <property type="entry name" value="Ribosomal protein S19"/>
    <property type="match status" value="1"/>
</dbReference>
<organism evidence="9">
    <name type="scientific">Hydnora visseri</name>
    <name type="common">Visser's hydnora</name>
    <name type="synonym">Subterranean holoparasitic plant</name>
    <dbReference type="NCBI Taxonomy" id="1329980"/>
    <lineage>
        <taxon>Eukaryota</taxon>
        <taxon>Viridiplantae</taxon>
        <taxon>Streptophyta</taxon>
        <taxon>Embryophyta</taxon>
        <taxon>Tracheophyta</taxon>
        <taxon>Spermatophyta</taxon>
        <taxon>Magnoliopsida</taxon>
        <taxon>Magnoliidae</taxon>
        <taxon>Piperales</taxon>
        <taxon>Hydnoraceae</taxon>
        <taxon>Hydnora</taxon>
    </lineage>
</organism>
<reference evidence="9" key="1">
    <citation type="journal article" date="2016" name="Genome Biol. Evol.">
        <title>Detecting and Characterizing the Highly Divergent Plastid Genome of the Nonphotosynthetic Parasitic Plant Hydnora visseri (Hydnoraceae).</title>
        <authorList>
            <person name="Naumann J."/>
            <person name="Der J.P."/>
            <person name="Wafula E.K."/>
            <person name="Jones S.S."/>
            <person name="Wagner S.T."/>
            <person name="Honaas L.A."/>
            <person name="Ralph P.E."/>
            <person name="Bolin J.F."/>
            <person name="Maass E."/>
            <person name="Neinhuis C."/>
            <person name="Wanke S."/>
            <person name="dePamphilis C.W."/>
        </authorList>
    </citation>
    <scope>NUCLEOTIDE SEQUENCE</scope>
</reference>
<protein>
    <recommendedName>
        <fullName evidence="7">Small ribosomal subunit protein uS19c</fullName>
    </recommendedName>
</protein>
<dbReference type="GeneID" id="26900246"/>
<keyword evidence="6 8" id="KW-0687">Ribonucleoprotein</keyword>
<accession>A0A109Y870</accession>
<evidence type="ECO:0000256" key="5">
    <source>
        <dbReference type="ARBA" id="ARBA00022980"/>
    </source>
</evidence>
<evidence type="ECO:0000256" key="1">
    <source>
        <dbReference type="ARBA" id="ARBA00004474"/>
    </source>
</evidence>
<dbReference type="GO" id="GO:0000028">
    <property type="term" value="P:ribosomal small subunit assembly"/>
    <property type="evidence" value="ECO:0007669"/>
    <property type="project" value="TreeGrafter"/>
</dbReference>
<dbReference type="FunFam" id="3.30.860.10:FF:000001">
    <property type="entry name" value="30S ribosomal protein S19"/>
    <property type="match status" value="1"/>
</dbReference>
<dbReference type="RefSeq" id="YP_009231672.1">
    <property type="nucleotide sequence ID" value="NC_029358.1"/>
</dbReference>
<evidence type="ECO:0000256" key="4">
    <source>
        <dbReference type="ARBA" id="ARBA00022884"/>
    </source>
</evidence>
<keyword evidence="5 8" id="KW-0689">Ribosomal protein</keyword>
<dbReference type="GO" id="GO:0015935">
    <property type="term" value="C:small ribosomal subunit"/>
    <property type="evidence" value="ECO:0007669"/>
    <property type="project" value="InterPro"/>
</dbReference>
<dbReference type="EMBL" id="KT970098">
    <property type="protein sequence ID" value="ALZ49990.1"/>
    <property type="molecule type" value="Genomic_DNA"/>
</dbReference>
<dbReference type="Gene3D" id="3.30.860.10">
    <property type="entry name" value="30s Ribosomal Protein S19, Chain A"/>
    <property type="match status" value="1"/>
</dbReference>
<dbReference type="InterPro" id="IPR002222">
    <property type="entry name" value="Ribosomal_uS19"/>
</dbReference>
<keyword evidence="3" id="KW-0699">rRNA-binding</keyword>
<name>A0A109Y870_HYDVS</name>
<gene>
    <name evidence="9" type="primary">rps19</name>
    <name evidence="9" type="ORF">AP062_014</name>
</gene>
<evidence type="ECO:0000256" key="6">
    <source>
        <dbReference type="ARBA" id="ARBA00023274"/>
    </source>
</evidence>
<evidence type="ECO:0000313" key="9">
    <source>
        <dbReference type="EMBL" id="ALZ49990.1"/>
    </source>
</evidence>
<dbReference type="PRINTS" id="PR00975">
    <property type="entry name" value="RIBOSOMALS19"/>
</dbReference>
<evidence type="ECO:0000256" key="2">
    <source>
        <dbReference type="ARBA" id="ARBA00007345"/>
    </source>
</evidence>